<dbReference type="PANTHER" id="PTHR43386:SF25">
    <property type="entry name" value="PEPTIDE ABC TRANSPORTER PERMEASE PROTEIN"/>
    <property type="match status" value="1"/>
</dbReference>
<dbReference type="SUPFAM" id="SSF161098">
    <property type="entry name" value="MetI-like"/>
    <property type="match status" value="1"/>
</dbReference>
<feature type="transmembrane region" description="Helical" evidence="7">
    <location>
        <begin position="98"/>
        <end position="122"/>
    </location>
</feature>
<accession>A0A0B2A4N4</accession>
<dbReference type="InterPro" id="IPR035906">
    <property type="entry name" value="MetI-like_sf"/>
</dbReference>
<dbReference type="PANTHER" id="PTHR43386">
    <property type="entry name" value="OLIGOPEPTIDE TRANSPORT SYSTEM PERMEASE PROTEIN APPC"/>
    <property type="match status" value="1"/>
</dbReference>
<evidence type="ECO:0000256" key="4">
    <source>
        <dbReference type="ARBA" id="ARBA00022692"/>
    </source>
</evidence>
<dbReference type="CDD" id="cd06261">
    <property type="entry name" value="TM_PBP2"/>
    <property type="match status" value="1"/>
</dbReference>
<dbReference type="GO" id="GO:0005886">
    <property type="term" value="C:plasma membrane"/>
    <property type="evidence" value="ECO:0007669"/>
    <property type="project" value="UniProtKB-SubCell"/>
</dbReference>
<feature type="transmembrane region" description="Helical" evidence="7">
    <location>
        <begin position="160"/>
        <end position="177"/>
    </location>
</feature>
<feature type="transmembrane region" description="Helical" evidence="7">
    <location>
        <begin position="134"/>
        <end position="154"/>
    </location>
</feature>
<keyword evidence="5 7" id="KW-1133">Transmembrane helix</keyword>
<keyword evidence="3" id="KW-1003">Cell membrane</keyword>
<dbReference type="STRING" id="1348253.LK09_14125"/>
<evidence type="ECO:0000313" key="11">
    <source>
        <dbReference type="Proteomes" id="UP000031030"/>
    </source>
</evidence>
<keyword evidence="4 7" id="KW-0812">Transmembrane</keyword>
<comment type="similarity">
    <text evidence="7">Belongs to the binding-protein-dependent transport system permease family.</text>
</comment>
<evidence type="ECO:0000256" key="1">
    <source>
        <dbReference type="ARBA" id="ARBA00004651"/>
    </source>
</evidence>
<gene>
    <name evidence="10" type="ORF">LK09_14125</name>
</gene>
<evidence type="ECO:0000259" key="9">
    <source>
        <dbReference type="PROSITE" id="PS50928"/>
    </source>
</evidence>
<keyword evidence="6 7" id="KW-0472">Membrane</keyword>
<keyword evidence="11" id="KW-1185">Reference proteome</keyword>
<feature type="transmembrane region" description="Helical" evidence="7">
    <location>
        <begin position="216"/>
        <end position="241"/>
    </location>
</feature>
<dbReference type="PROSITE" id="PS50928">
    <property type="entry name" value="ABC_TM1"/>
    <property type="match status" value="1"/>
</dbReference>
<feature type="transmembrane region" description="Helical" evidence="7">
    <location>
        <begin position="261"/>
        <end position="284"/>
    </location>
</feature>
<feature type="transmembrane region" description="Helical" evidence="7">
    <location>
        <begin position="36"/>
        <end position="57"/>
    </location>
</feature>
<feature type="compositionally biased region" description="Low complexity" evidence="8">
    <location>
        <begin position="9"/>
        <end position="18"/>
    </location>
</feature>
<dbReference type="InterPro" id="IPR050366">
    <property type="entry name" value="BP-dependent_transpt_permease"/>
</dbReference>
<protein>
    <submittedName>
        <fullName evidence="10">Peptide ABC transporter permease</fullName>
    </submittedName>
</protein>
<dbReference type="GO" id="GO:0055085">
    <property type="term" value="P:transmembrane transport"/>
    <property type="evidence" value="ECO:0007669"/>
    <property type="project" value="InterPro"/>
</dbReference>
<name>A0A0B2A4N4_9MICO</name>
<feature type="domain" description="ABC transmembrane type-1" evidence="9">
    <location>
        <begin position="95"/>
        <end position="284"/>
    </location>
</feature>
<dbReference type="InterPro" id="IPR000515">
    <property type="entry name" value="MetI-like"/>
</dbReference>
<evidence type="ECO:0000256" key="6">
    <source>
        <dbReference type="ARBA" id="ARBA00023136"/>
    </source>
</evidence>
<dbReference type="EMBL" id="JTDK01000013">
    <property type="protein sequence ID" value="KHK96709.1"/>
    <property type="molecule type" value="Genomic_DNA"/>
</dbReference>
<comment type="caution">
    <text evidence="10">The sequence shown here is derived from an EMBL/GenBank/DDBJ whole genome shotgun (WGS) entry which is preliminary data.</text>
</comment>
<organism evidence="10 11">
    <name type="scientific">Microbacterium mangrovi</name>
    <dbReference type="NCBI Taxonomy" id="1348253"/>
    <lineage>
        <taxon>Bacteria</taxon>
        <taxon>Bacillati</taxon>
        <taxon>Actinomycetota</taxon>
        <taxon>Actinomycetes</taxon>
        <taxon>Micrococcales</taxon>
        <taxon>Microbacteriaceae</taxon>
        <taxon>Microbacterium</taxon>
    </lineage>
</organism>
<feature type="region of interest" description="Disordered" evidence="8">
    <location>
        <begin position="1"/>
        <end position="20"/>
    </location>
</feature>
<dbReference type="Proteomes" id="UP000031030">
    <property type="component" value="Unassembled WGS sequence"/>
</dbReference>
<dbReference type="Gene3D" id="1.10.3720.10">
    <property type="entry name" value="MetI-like"/>
    <property type="match status" value="1"/>
</dbReference>
<dbReference type="AlphaFoldDB" id="A0A0B2A4N4"/>
<sequence>MPEPDVDAAPEQHAPAAQEVRRPAARRVALLLRRPTFVLSAVVLAVWVFGALTWPLFGLDPFGRAGANLAPPSLAHLFGTDYLGRDVFARVVAGAGSALLVGPIGAVLATVLGSAVGLLCGYYRGPVDAAFMRLFDVLVVLPPLIVIVVLVGAFGVGTPALILIVALVFAPGIARIIRAATLAELGKSYVISARLQGESGPAIIVREILPNVFPTVLIQATLSLAAAIFMTASLSFLGLGSQPPSPDWGLSISDNRIYIQSAWWTVVFPALAVASVITATHLLADNIKEVSA</sequence>
<evidence type="ECO:0000256" key="8">
    <source>
        <dbReference type="SAM" id="MobiDB-lite"/>
    </source>
</evidence>
<evidence type="ECO:0000256" key="3">
    <source>
        <dbReference type="ARBA" id="ARBA00022475"/>
    </source>
</evidence>
<comment type="subcellular location">
    <subcellularLocation>
        <location evidence="1 7">Cell membrane</location>
        <topology evidence="1 7">Multi-pass membrane protein</topology>
    </subcellularLocation>
</comment>
<evidence type="ECO:0000313" key="10">
    <source>
        <dbReference type="EMBL" id="KHK96709.1"/>
    </source>
</evidence>
<proteinExistence type="inferred from homology"/>
<reference evidence="10 11" key="1">
    <citation type="submission" date="2014-11" db="EMBL/GenBank/DDBJ databases">
        <title>Genome sequence of Microbacterium mangrovi MUSC 115(T).</title>
        <authorList>
            <person name="Lee L.-H."/>
        </authorList>
    </citation>
    <scope>NUCLEOTIDE SEQUENCE [LARGE SCALE GENOMIC DNA]</scope>
    <source>
        <strain evidence="10 11">MUSC 115</strain>
    </source>
</reference>
<evidence type="ECO:0000256" key="2">
    <source>
        <dbReference type="ARBA" id="ARBA00022448"/>
    </source>
</evidence>
<evidence type="ECO:0000256" key="7">
    <source>
        <dbReference type="RuleBase" id="RU363032"/>
    </source>
</evidence>
<dbReference type="Pfam" id="PF00528">
    <property type="entry name" value="BPD_transp_1"/>
    <property type="match status" value="1"/>
</dbReference>
<keyword evidence="2 7" id="KW-0813">Transport</keyword>
<evidence type="ECO:0000256" key="5">
    <source>
        <dbReference type="ARBA" id="ARBA00022989"/>
    </source>
</evidence>